<dbReference type="InterPro" id="IPR007219">
    <property type="entry name" value="XnlR_reg_dom"/>
</dbReference>
<feature type="domain" description="Zn(2)-C6 fungal-type" evidence="10">
    <location>
        <begin position="32"/>
        <end position="65"/>
    </location>
</feature>
<dbReference type="GO" id="GO:0000976">
    <property type="term" value="F:transcription cis-regulatory region binding"/>
    <property type="evidence" value="ECO:0007669"/>
    <property type="project" value="TreeGrafter"/>
</dbReference>
<keyword evidence="3" id="KW-0862">Zinc</keyword>
<keyword evidence="7" id="KW-0539">Nucleus</keyword>
<dbReference type="InterPro" id="IPR001138">
    <property type="entry name" value="Zn2Cys6_DnaBD"/>
</dbReference>
<dbReference type="STRING" id="576137.A0A1L7XRV2"/>
<dbReference type="GO" id="GO:0000981">
    <property type="term" value="F:DNA-binding transcription factor activity, RNA polymerase II-specific"/>
    <property type="evidence" value="ECO:0007669"/>
    <property type="project" value="InterPro"/>
</dbReference>
<evidence type="ECO:0000256" key="5">
    <source>
        <dbReference type="ARBA" id="ARBA00023125"/>
    </source>
</evidence>
<keyword evidence="2" id="KW-0479">Metal-binding</keyword>
<keyword evidence="6" id="KW-0804">Transcription</keyword>
<keyword evidence="8" id="KW-0175">Coiled coil</keyword>
<reference evidence="11 12" key="1">
    <citation type="submission" date="2016-03" db="EMBL/GenBank/DDBJ databases">
        <authorList>
            <person name="Ploux O."/>
        </authorList>
    </citation>
    <scope>NUCLEOTIDE SEQUENCE [LARGE SCALE GENOMIC DNA]</scope>
    <source>
        <strain evidence="11 12">UAMH 11012</strain>
    </source>
</reference>
<organism evidence="11 12">
    <name type="scientific">Phialocephala subalpina</name>
    <dbReference type="NCBI Taxonomy" id="576137"/>
    <lineage>
        <taxon>Eukaryota</taxon>
        <taxon>Fungi</taxon>
        <taxon>Dikarya</taxon>
        <taxon>Ascomycota</taxon>
        <taxon>Pezizomycotina</taxon>
        <taxon>Leotiomycetes</taxon>
        <taxon>Helotiales</taxon>
        <taxon>Mollisiaceae</taxon>
        <taxon>Phialocephala</taxon>
        <taxon>Phialocephala fortinii species complex</taxon>
    </lineage>
</organism>
<accession>A0A1L7XRV2</accession>
<dbReference type="InterPro" id="IPR051089">
    <property type="entry name" value="prtT"/>
</dbReference>
<dbReference type="GO" id="GO:0001216">
    <property type="term" value="F:DNA-binding transcription activator activity"/>
    <property type="evidence" value="ECO:0007669"/>
    <property type="project" value="UniProtKB-ARBA"/>
</dbReference>
<dbReference type="Proteomes" id="UP000184330">
    <property type="component" value="Unassembled WGS sequence"/>
</dbReference>
<evidence type="ECO:0000256" key="4">
    <source>
        <dbReference type="ARBA" id="ARBA00023015"/>
    </source>
</evidence>
<evidence type="ECO:0000256" key="2">
    <source>
        <dbReference type="ARBA" id="ARBA00022723"/>
    </source>
</evidence>
<dbReference type="PROSITE" id="PS00463">
    <property type="entry name" value="ZN2_CY6_FUNGAL_1"/>
    <property type="match status" value="1"/>
</dbReference>
<evidence type="ECO:0000259" key="10">
    <source>
        <dbReference type="PROSITE" id="PS50048"/>
    </source>
</evidence>
<evidence type="ECO:0000256" key="8">
    <source>
        <dbReference type="SAM" id="Coils"/>
    </source>
</evidence>
<dbReference type="PROSITE" id="PS50048">
    <property type="entry name" value="ZN2_CY6_FUNGAL_2"/>
    <property type="match status" value="1"/>
</dbReference>
<dbReference type="SUPFAM" id="SSF57701">
    <property type="entry name" value="Zn2/Cys6 DNA-binding domain"/>
    <property type="match status" value="1"/>
</dbReference>
<dbReference type="PANTHER" id="PTHR31845:SF21">
    <property type="entry name" value="REGULATORY PROTEIN LEU3"/>
    <property type="match status" value="1"/>
</dbReference>
<dbReference type="AlphaFoldDB" id="A0A1L7XRV2"/>
<dbReference type="Pfam" id="PF04082">
    <property type="entry name" value="Fungal_trans"/>
    <property type="match status" value="1"/>
</dbReference>
<evidence type="ECO:0000256" key="3">
    <source>
        <dbReference type="ARBA" id="ARBA00022833"/>
    </source>
</evidence>
<feature type="region of interest" description="Disordered" evidence="9">
    <location>
        <begin position="1"/>
        <end position="22"/>
    </location>
</feature>
<dbReference type="GO" id="GO:0005634">
    <property type="term" value="C:nucleus"/>
    <property type="evidence" value="ECO:0007669"/>
    <property type="project" value="UniProtKB-SubCell"/>
</dbReference>
<dbReference type="CDD" id="cd12148">
    <property type="entry name" value="fungal_TF_MHR"/>
    <property type="match status" value="1"/>
</dbReference>
<name>A0A1L7XRV2_9HELO</name>
<dbReference type="GO" id="GO:0006351">
    <property type="term" value="P:DNA-templated transcription"/>
    <property type="evidence" value="ECO:0007669"/>
    <property type="project" value="InterPro"/>
</dbReference>
<keyword evidence="4" id="KW-0805">Transcription regulation</keyword>
<evidence type="ECO:0000256" key="6">
    <source>
        <dbReference type="ARBA" id="ARBA00023163"/>
    </source>
</evidence>
<dbReference type="PANTHER" id="PTHR31845">
    <property type="entry name" value="FINGER DOMAIN PROTEIN, PUTATIVE-RELATED"/>
    <property type="match status" value="1"/>
</dbReference>
<dbReference type="Pfam" id="PF00172">
    <property type="entry name" value="Zn_clus"/>
    <property type="match status" value="1"/>
</dbReference>
<dbReference type="Gene3D" id="4.10.240.10">
    <property type="entry name" value="Zn(2)-C6 fungal-type DNA-binding domain"/>
    <property type="match status" value="1"/>
</dbReference>
<keyword evidence="5" id="KW-0238">DNA-binding</keyword>
<dbReference type="InterPro" id="IPR036864">
    <property type="entry name" value="Zn2-C6_fun-type_DNA-bd_sf"/>
</dbReference>
<evidence type="ECO:0000256" key="7">
    <source>
        <dbReference type="ARBA" id="ARBA00023242"/>
    </source>
</evidence>
<dbReference type="GO" id="GO:0008270">
    <property type="term" value="F:zinc ion binding"/>
    <property type="evidence" value="ECO:0007669"/>
    <property type="project" value="InterPro"/>
</dbReference>
<dbReference type="CDD" id="cd00067">
    <property type="entry name" value="GAL4"/>
    <property type="match status" value="1"/>
</dbReference>
<sequence>MTSSEDDTMDTSTSTNFVHGPARDAAKNAKRSCNNCRQQKLKCDVVESPFKACSRCRRLQKDCRVEREFKRVGKRDKYAAMQREIDDLRRQLKVATQASASNADQALPEAALHEAPHPGTTTKSRQLGDTDLSGETVDRLFKEYFTQYHPYLPFLNPEATPDHYFNLSPLLGWSIIIIAGRRFRHGHSMLDALTADYNKLLWSTISETPQPFHVVKALCLICTWPLPSTTNPSDATYSLSSMMISIALQNVLDFPIQMQFSRKTINEDEQRDRRLTWAACNIVAQCTSTAYGFPSQANFDRLLGSDFIFLSPYNLPQDILDYLRISQLYATIGTALYGKASDPNGLPPEDERAPAYNHVRSLYGELVSTLGPAIPMTTEIFLLAANVHLNSFTFFLPVSVREAGLLNLFNAACTFIQKVMDFETSIGTLLEHCTNIMMQSMFSSIFALLKLIHSSFSANINVEHGRASFNAAIIALRSMSIRSDDVCSRMAVRVPQTIKDLVSGYWSNTNLDPLELKIRTRMSVNHNYDSMWHWLAARRQESQSRDISSANVQGKRPTMSEPHLTQPEIPGLAPVTPLNPNDFELFNSMDWILGDFSCGPYDLEVQVPLI</sequence>
<gene>
    <name evidence="11" type="ORF">PAC_17672</name>
</gene>
<protein>
    <recommendedName>
        <fullName evidence="10">Zn(2)-C6 fungal-type domain-containing protein</fullName>
    </recommendedName>
</protein>
<comment type="subcellular location">
    <subcellularLocation>
        <location evidence="1">Nucleus</location>
    </subcellularLocation>
</comment>
<evidence type="ECO:0000256" key="1">
    <source>
        <dbReference type="ARBA" id="ARBA00004123"/>
    </source>
</evidence>
<feature type="region of interest" description="Disordered" evidence="9">
    <location>
        <begin position="545"/>
        <end position="568"/>
    </location>
</feature>
<feature type="coiled-coil region" evidence="8">
    <location>
        <begin position="71"/>
        <end position="98"/>
    </location>
</feature>
<proteinExistence type="predicted"/>
<keyword evidence="12" id="KW-1185">Reference proteome</keyword>
<dbReference type="OrthoDB" id="2341546at2759"/>
<dbReference type="EMBL" id="FJOG01000047">
    <property type="protein sequence ID" value="CZR67773.1"/>
    <property type="molecule type" value="Genomic_DNA"/>
</dbReference>
<evidence type="ECO:0000256" key="9">
    <source>
        <dbReference type="SAM" id="MobiDB-lite"/>
    </source>
</evidence>
<evidence type="ECO:0000313" key="11">
    <source>
        <dbReference type="EMBL" id="CZR67773.1"/>
    </source>
</evidence>
<evidence type="ECO:0000313" key="12">
    <source>
        <dbReference type="Proteomes" id="UP000184330"/>
    </source>
</evidence>
<dbReference type="FunFam" id="4.10.240.10:FF:000003">
    <property type="entry name" value="C6 transcription factor (Leu3)"/>
    <property type="match status" value="1"/>
</dbReference>
<dbReference type="SMART" id="SM00066">
    <property type="entry name" value="GAL4"/>
    <property type="match status" value="1"/>
</dbReference>